<dbReference type="OrthoDB" id="1422618at2759"/>
<name>A0A9D3UYY4_9ROSI</name>
<reference evidence="2 3" key="1">
    <citation type="journal article" date="2021" name="Plant Biotechnol. J.">
        <title>Multi-omics assisted identification of the key and species-specific regulatory components of drought-tolerant mechanisms in Gossypium stocksii.</title>
        <authorList>
            <person name="Yu D."/>
            <person name="Ke L."/>
            <person name="Zhang D."/>
            <person name="Wu Y."/>
            <person name="Sun Y."/>
            <person name="Mei J."/>
            <person name="Sun J."/>
            <person name="Sun Y."/>
        </authorList>
    </citation>
    <scope>NUCLEOTIDE SEQUENCE [LARGE SCALE GENOMIC DNA]</scope>
    <source>
        <strain evidence="3">cv. E1</strain>
        <tissue evidence="2">Leaf</tissue>
    </source>
</reference>
<feature type="region of interest" description="Disordered" evidence="1">
    <location>
        <begin position="1"/>
        <end position="26"/>
    </location>
</feature>
<evidence type="ECO:0000313" key="2">
    <source>
        <dbReference type="EMBL" id="KAH1064467.1"/>
    </source>
</evidence>
<gene>
    <name evidence="2" type="ORF">J1N35_029454</name>
</gene>
<comment type="caution">
    <text evidence="2">The sequence shown here is derived from an EMBL/GenBank/DDBJ whole genome shotgun (WGS) entry which is preliminary data.</text>
</comment>
<protein>
    <submittedName>
        <fullName evidence="2">Uncharacterized protein</fullName>
    </submittedName>
</protein>
<keyword evidence="3" id="KW-1185">Reference proteome</keyword>
<dbReference type="AlphaFoldDB" id="A0A9D3UYY4"/>
<evidence type="ECO:0000313" key="3">
    <source>
        <dbReference type="Proteomes" id="UP000828251"/>
    </source>
</evidence>
<evidence type="ECO:0000256" key="1">
    <source>
        <dbReference type="SAM" id="MobiDB-lite"/>
    </source>
</evidence>
<dbReference type="EMBL" id="JAIQCV010000009">
    <property type="protein sequence ID" value="KAH1064467.1"/>
    <property type="molecule type" value="Genomic_DNA"/>
</dbReference>
<organism evidence="2 3">
    <name type="scientific">Gossypium stocksii</name>
    <dbReference type="NCBI Taxonomy" id="47602"/>
    <lineage>
        <taxon>Eukaryota</taxon>
        <taxon>Viridiplantae</taxon>
        <taxon>Streptophyta</taxon>
        <taxon>Embryophyta</taxon>
        <taxon>Tracheophyta</taxon>
        <taxon>Spermatophyta</taxon>
        <taxon>Magnoliopsida</taxon>
        <taxon>eudicotyledons</taxon>
        <taxon>Gunneridae</taxon>
        <taxon>Pentapetalae</taxon>
        <taxon>rosids</taxon>
        <taxon>malvids</taxon>
        <taxon>Malvales</taxon>
        <taxon>Malvaceae</taxon>
        <taxon>Malvoideae</taxon>
        <taxon>Gossypium</taxon>
    </lineage>
</organism>
<accession>A0A9D3UYY4</accession>
<proteinExistence type="predicted"/>
<sequence length="51" mass="5875">MDIDLAPGEEQHTPLTVASTPDAKRDFERWDPSNHMSLMIMNTTFQKPFEP</sequence>
<dbReference type="Proteomes" id="UP000828251">
    <property type="component" value="Unassembled WGS sequence"/>
</dbReference>